<evidence type="ECO:0000313" key="2">
    <source>
        <dbReference type="EMBL" id="TFK41246.1"/>
    </source>
</evidence>
<sequence length="597" mass="68446">MHQRAFHLRTSTASHPIASTLTFSSLLQAAASQAWARLAMIHTTTPNLSSSPNRGAAGSDNLTRESQSPIPKPSGPTSSPCIASTSNLIRNDSGDQQIPRRRVTLAGVQYNIRSHKPTRSKAGYKPHAPSVGVTYFDPKHLRDSDWSYFDDEYIIPSEHPLVQSKPFTRARHRRAMPVVGTPVSSELEPLPIPPLPSPTSKQLLYQNLLHLFQIRNASLPTLLDFHDFHPTFRSTRSYNFLIALAIRHASFGTAQWLLTSMRDERVVANMETWKLKVRWLVRSGWWHKAWDQMMTEANIDLSSRSPPDKLPAAIWIEFCSTLKRGTVRRRIQPSWTINKSGESIHGPTVEITTESFSNPDVYLRRQKLLLQTRPQLTLQELNSTSPRAIYFLVRFLLHSQQRDAALSLTQSYLSNIPRTLTTKWAFKCLDIIHLHVAFGALTTGRRRMYETLATLNSLLHLHTSLRPTSTTLFLLISPLNRAKHSGTVAQSVVRRFQSRWGSQTEDRRVRRRVATLALKEGRLDIADKIFRVEKLHAYSRKSWALQREVLGGIEATPYRKLLRARETRALTKNQREEYLWRLLRSRVHRLRRRKGMQ</sequence>
<gene>
    <name evidence="2" type="ORF">BDQ12DRAFT_679143</name>
</gene>
<evidence type="ECO:0000313" key="3">
    <source>
        <dbReference type="Proteomes" id="UP000308652"/>
    </source>
</evidence>
<dbReference type="OrthoDB" id="3149711at2759"/>
<keyword evidence="3" id="KW-1185">Reference proteome</keyword>
<name>A0A5C3M9V8_9AGAR</name>
<organism evidence="2 3">
    <name type="scientific">Crucibulum laeve</name>
    <dbReference type="NCBI Taxonomy" id="68775"/>
    <lineage>
        <taxon>Eukaryota</taxon>
        <taxon>Fungi</taxon>
        <taxon>Dikarya</taxon>
        <taxon>Basidiomycota</taxon>
        <taxon>Agaricomycotina</taxon>
        <taxon>Agaricomycetes</taxon>
        <taxon>Agaricomycetidae</taxon>
        <taxon>Agaricales</taxon>
        <taxon>Agaricineae</taxon>
        <taxon>Nidulariaceae</taxon>
        <taxon>Crucibulum</taxon>
    </lineage>
</organism>
<feature type="compositionally biased region" description="Polar residues" evidence="1">
    <location>
        <begin position="60"/>
        <end position="95"/>
    </location>
</feature>
<accession>A0A5C3M9V8</accession>
<feature type="region of interest" description="Disordered" evidence="1">
    <location>
        <begin position="45"/>
        <end position="95"/>
    </location>
</feature>
<dbReference type="AlphaFoldDB" id="A0A5C3M9V8"/>
<dbReference type="Proteomes" id="UP000308652">
    <property type="component" value="Unassembled WGS sequence"/>
</dbReference>
<evidence type="ECO:0000256" key="1">
    <source>
        <dbReference type="SAM" id="MobiDB-lite"/>
    </source>
</evidence>
<dbReference type="EMBL" id="ML213595">
    <property type="protein sequence ID" value="TFK41246.1"/>
    <property type="molecule type" value="Genomic_DNA"/>
</dbReference>
<reference evidence="2 3" key="1">
    <citation type="journal article" date="2019" name="Nat. Ecol. Evol.">
        <title>Megaphylogeny resolves global patterns of mushroom evolution.</title>
        <authorList>
            <person name="Varga T."/>
            <person name="Krizsan K."/>
            <person name="Foldi C."/>
            <person name="Dima B."/>
            <person name="Sanchez-Garcia M."/>
            <person name="Sanchez-Ramirez S."/>
            <person name="Szollosi G.J."/>
            <person name="Szarkandi J.G."/>
            <person name="Papp V."/>
            <person name="Albert L."/>
            <person name="Andreopoulos W."/>
            <person name="Angelini C."/>
            <person name="Antonin V."/>
            <person name="Barry K.W."/>
            <person name="Bougher N.L."/>
            <person name="Buchanan P."/>
            <person name="Buyck B."/>
            <person name="Bense V."/>
            <person name="Catcheside P."/>
            <person name="Chovatia M."/>
            <person name="Cooper J."/>
            <person name="Damon W."/>
            <person name="Desjardin D."/>
            <person name="Finy P."/>
            <person name="Geml J."/>
            <person name="Haridas S."/>
            <person name="Hughes K."/>
            <person name="Justo A."/>
            <person name="Karasinski D."/>
            <person name="Kautmanova I."/>
            <person name="Kiss B."/>
            <person name="Kocsube S."/>
            <person name="Kotiranta H."/>
            <person name="LaButti K.M."/>
            <person name="Lechner B.E."/>
            <person name="Liimatainen K."/>
            <person name="Lipzen A."/>
            <person name="Lukacs Z."/>
            <person name="Mihaltcheva S."/>
            <person name="Morgado L.N."/>
            <person name="Niskanen T."/>
            <person name="Noordeloos M.E."/>
            <person name="Ohm R.A."/>
            <person name="Ortiz-Santana B."/>
            <person name="Ovrebo C."/>
            <person name="Racz N."/>
            <person name="Riley R."/>
            <person name="Savchenko A."/>
            <person name="Shiryaev A."/>
            <person name="Soop K."/>
            <person name="Spirin V."/>
            <person name="Szebenyi C."/>
            <person name="Tomsovsky M."/>
            <person name="Tulloss R.E."/>
            <person name="Uehling J."/>
            <person name="Grigoriev I.V."/>
            <person name="Vagvolgyi C."/>
            <person name="Papp T."/>
            <person name="Martin F.M."/>
            <person name="Miettinen O."/>
            <person name="Hibbett D.S."/>
            <person name="Nagy L.G."/>
        </authorList>
    </citation>
    <scope>NUCLEOTIDE SEQUENCE [LARGE SCALE GENOMIC DNA]</scope>
    <source>
        <strain evidence="2 3">CBS 166.37</strain>
    </source>
</reference>
<proteinExistence type="predicted"/>
<protein>
    <submittedName>
        <fullName evidence="2">Uncharacterized protein</fullName>
    </submittedName>
</protein>